<evidence type="ECO:0000256" key="3">
    <source>
        <dbReference type="ARBA" id="ARBA00029447"/>
    </source>
</evidence>
<keyword evidence="5" id="KW-1133">Transmembrane helix</keyword>
<keyword evidence="9" id="KW-1185">Reference proteome</keyword>
<dbReference type="CDD" id="cd06225">
    <property type="entry name" value="HAMP"/>
    <property type="match status" value="1"/>
</dbReference>
<dbReference type="HOGENOM" id="CLU_000445_107_27_6"/>
<dbReference type="AlphaFoldDB" id="A4B9K5"/>
<keyword evidence="5" id="KW-0472">Membrane</keyword>
<feature type="domain" description="Methyl-accepting transducer" evidence="6">
    <location>
        <begin position="395"/>
        <end position="631"/>
    </location>
</feature>
<evidence type="ECO:0000259" key="6">
    <source>
        <dbReference type="PROSITE" id="PS50111"/>
    </source>
</evidence>
<dbReference type="GO" id="GO:0016020">
    <property type="term" value="C:membrane"/>
    <property type="evidence" value="ECO:0007669"/>
    <property type="project" value="UniProtKB-SubCell"/>
</dbReference>
<evidence type="ECO:0000313" key="9">
    <source>
        <dbReference type="Proteomes" id="UP000005953"/>
    </source>
</evidence>
<dbReference type="PROSITE" id="PS50111">
    <property type="entry name" value="CHEMOTAXIS_TRANSDUC_2"/>
    <property type="match status" value="1"/>
</dbReference>
<dbReference type="GO" id="GO:0006935">
    <property type="term" value="P:chemotaxis"/>
    <property type="evidence" value="ECO:0007669"/>
    <property type="project" value="UniProtKB-ARBA"/>
</dbReference>
<proteinExistence type="inferred from homology"/>
<feature type="transmembrane region" description="Helical" evidence="5">
    <location>
        <begin position="317"/>
        <end position="338"/>
    </location>
</feature>
<keyword evidence="2 4" id="KW-0807">Transducer</keyword>
<organism evidence="8 9">
    <name type="scientific">Reinekea blandensis MED297</name>
    <dbReference type="NCBI Taxonomy" id="314283"/>
    <lineage>
        <taxon>Bacteria</taxon>
        <taxon>Pseudomonadati</taxon>
        <taxon>Pseudomonadota</taxon>
        <taxon>Gammaproteobacteria</taxon>
        <taxon>Oceanospirillales</taxon>
        <taxon>Saccharospirillaceae</taxon>
        <taxon>Reinekea</taxon>
    </lineage>
</organism>
<comment type="caution">
    <text evidence="8">The sequence shown here is derived from an EMBL/GenBank/DDBJ whole genome shotgun (WGS) entry which is preliminary data.</text>
</comment>
<dbReference type="Proteomes" id="UP000005953">
    <property type="component" value="Unassembled WGS sequence"/>
</dbReference>
<accession>A4B9K5</accession>
<keyword evidence="5" id="KW-0812">Transmembrane</keyword>
<dbReference type="PROSITE" id="PS50885">
    <property type="entry name" value="HAMP"/>
    <property type="match status" value="1"/>
</dbReference>
<evidence type="ECO:0000256" key="5">
    <source>
        <dbReference type="SAM" id="Phobius"/>
    </source>
</evidence>
<protein>
    <submittedName>
        <fullName evidence="8">Methyl-accepting chemotaxis protein (Contains HAMP domain)</fullName>
    </submittedName>
</protein>
<name>A4B9K5_9GAMM</name>
<reference evidence="8 9" key="1">
    <citation type="submission" date="2006-02" db="EMBL/GenBank/DDBJ databases">
        <authorList>
            <person name="Pinhassi J."/>
            <person name="Pedros-Alio C."/>
            <person name="Ferriera S."/>
            <person name="Johnson J."/>
            <person name="Kravitz S."/>
            <person name="Halpern A."/>
            <person name="Remington K."/>
            <person name="Beeson K."/>
            <person name="Tran B."/>
            <person name="Rogers Y.-H."/>
            <person name="Friedman R."/>
            <person name="Venter J.C."/>
        </authorList>
    </citation>
    <scope>NUCLEOTIDE SEQUENCE [LARGE SCALE GENOMIC DNA]</scope>
    <source>
        <strain evidence="8 9">MED297</strain>
    </source>
</reference>
<dbReference type="InterPro" id="IPR004089">
    <property type="entry name" value="MCPsignal_dom"/>
</dbReference>
<comment type="similarity">
    <text evidence="3">Belongs to the methyl-accepting chemotaxis (MCP) protein family.</text>
</comment>
<dbReference type="PANTHER" id="PTHR32089">
    <property type="entry name" value="METHYL-ACCEPTING CHEMOTAXIS PROTEIN MCPB"/>
    <property type="match status" value="1"/>
</dbReference>
<evidence type="ECO:0000259" key="7">
    <source>
        <dbReference type="PROSITE" id="PS50885"/>
    </source>
</evidence>
<evidence type="ECO:0000313" key="8">
    <source>
        <dbReference type="EMBL" id="EAR11306.1"/>
    </source>
</evidence>
<evidence type="ECO:0000256" key="4">
    <source>
        <dbReference type="PROSITE-ProRule" id="PRU00284"/>
    </source>
</evidence>
<dbReference type="EMBL" id="AAOE01000001">
    <property type="protein sequence ID" value="EAR11306.1"/>
    <property type="molecule type" value="Genomic_DNA"/>
</dbReference>
<dbReference type="STRING" id="314283.MED297_20502"/>
<evidence type="ECO:0000256" key="2">
    <source>
        <dbReference type="ARBA" id="ARBA00023224"/>
    </source>
</evidence>
<evidence type="ECO:0000256" key="1">
    <source>
        <dbReference type="ARBA" id="ARBA00004370"/>
    </source>
</evidence>
<dbReference type="Pfam" id="PF00672">
    <property type="entry name" value="HAMP"/>
    <property type="match status" value="1"/>
</dbReference>
<dbReference type="FunFam" id="1.10.287.950:FF:000001">
    <property type="entry name" value="Methyl-accepting chemotaxis sensory transducer"/>
    <property type="match status" value="1"/>
</dbReference>
<dbReference type="InterPro" id="IPR003660">
    <property type="entry name" value="HAMP_dom"/>
</dbReference>
<dbReference type="SMART" id="SM00283">
    <property type="entry name" value="MA"/>
    <property type="match status" value="1"/>
</dbReference>
<gene>
    <name evidence="8" type="ORF">MED297_20502</name>
</gene>
<dbReference type="Gene3D" id="1.10.287.950">
    <property type="entry name" value="Methyl-accepting chemotaxis protein"/>
    <property type="match status" value="1"/>
</dbReference>
<comment type="subcellular location">
    <subcellularLocation>
        <location evidence="1">Membrane</location>
    </subcellularLocation>
</comment>
<dbReference type="PANTHER" id="PTHR32089:SF70">
    <property type="entry name" value="ENERGY TAXIS MODULATING METHYL ACCEPTING SENSORY TRANSDUCER"/>
    <property type="match status" value="1"/>
</dbReference>
<dbReference type="Pfam" id="PF00015">
    <property type="entry name" value="MCPsignal"/>
    <property type="match status" value="1"/>
</dbReference>
<sequence>MGFAVILIMLIFMGVQSMRNFSATSNTLDELIAISNGLLSESTAVQTRLLESIADFKRISDITEASGMATIEADGNASYAFILESVNRMREQLNQNAGIDFISDDELLAFEADIHRLWEQFRNGGGAYLDNLAVQQDIVELRGQVNEIEVTLAPYFEDLFWDAMDDQSLLTLYEFYSSFLIGLNIVKDFDTVSDLEQLENSKSAYVDWQTEHLGYFLAMTSLVANNPSFQEATKFLNDLTSQLDTLILSDDVDQPGMYALKARSLNYVDQAQSRLVRIEASISETLSKVQSINTQANDYARRITEDMQGSISTSIKVLWLTALLAVGAAVVLSFLMIITIRRPLSDVMNALSDLAEGDLRYVFKKHNHDEFGDLSKAAEKVNTQLNAMVGSIMQKSGTLNELSHSTTSLTQLALDQVERQAQELESVATSMQEMTYSVTEVAGSASATKDEVITINNLSDNAATKMSVSQASMSELRGHLESAVNVIKEMDSAVGSIDEILVVIRGIAEQTNLLALNAAIEAARAGEHGRGFAVVADEVRGLANRTQHSTSEIQNIIEGLTVAVGNAVTVIQQGSSMANASDEEFSSLNGIFIELNTSIAKLSESTDHIASIAQDQSTTADEINRQMIAISDAASDTKNEVNEVTMNIEKVGHVSDDLRDMITVFKIEQA</sequence>
<dbReference type="SUPFAM" id="SSF58104">
    <property type="entry name" value="Methyl-accepting chemotaxis protein (MCP) signaling domain"/>
    <property type="match status" value="1"/>
</dbReference>
<dbReference type="GO" id="GO:0007165">
    <property type="term" value="P:signal transduction"/>
    <property type="evidence" value="ECO:0007669"/>
    <property type="project" value="UniProtKB-KW"/>
</dbReference>
<feature type="domain" description="HAMP" evidence="7">
    <location>
        <begin position="338"/>
        <end position="390"/>
    </location>
</feature>